<dbReference type="Proteomes" id="UP000255264">
    <property type="component" value="Unassembled WGS sequence"/>
</dbReference>
<accession>A0A377J108</accession>
<dbReference type="SUPFAM" id="SSF53474">
    <property type="entry name" value="alpha/beta-Hydrolases"/>
    <property type="match status" value="1"/>
</dbReference>
<dbReference type="AlphaFoldDB" id="A0A377J108"/>
<dbReference type="PRINTS" id="PR00111">
    <property type="entry name" value="ABHYDROLASE"/>
</dbReference>
<feature type="domain" description="AB hydrolase-1" evidence="2">
    <location>
        <begin position="22"/>
        <end position="247"/>
    </location>
</feature>
<name>A0A377J108_9PAST</name>
<organism evidence="3 4">
    <name type="scientific">Haemophilus pittmaniae</name>
    <dbReference type="NCBI Taxonomy" id="249188"/>
    <lineage>
        <taxon>Bacteria</taxon>
        <taxon>Pseudomonadati</taxon>
        <taxon>Pseudomonadota</taxon>
        <taxon>Gammaproteobacteria</taxon>
        <taxon>Pasteurellales</taxon>
        <taxon>Pasteurellaceae</taxon>
        <taxon>Haemophilus</taxon>
    </lineage>
</organism>
<gene>
    <name evidence="3" type="primary">ybfF</name>
    <name evidence="3" type="ORF">NCTC13335_01331</name>
</gene>
<dbReference type="RefSeq" id="WP_115003183.1">
    <property type="nucleotide sequence ID" value="NZ_UGHS01000004.1"/>
</dbReference>
<keyword evidence="1 3" id="KW-0378">Hydrolase</keyword>
<evidence type="ECO:0000313" key="3">
    <source>
        <dbReference type="EMBL" id="STO93457.1"/>
    </source>
</evidence>
<protein>
    <submittedName>
        <fullName evidence="3">Esterase</fullName>
        <ecNumber evidence="3">3.1.-.-</ecNumber>
    </submittedName>
</protein>
<proteinExistence type="predicted"/>
<dbReference type="EC" id="3.1.-.-" evidence="3"/>
<evidence type="ECO:0000259" key="2">
    <source>
        <dbReference type="Pfam" id="PF00561"/>
    </source>
</evidence>
<dbReference type="InterPro" id="IPR000073">
    <property type="entry name" value="AB_hydrolase_1"/>
</dbReference>
<keyword evidence="4" id="KW-1185">Reference proteome</keyword>
<dbReference type="GO" id="GO:0016787">
    <property type="term" value="F:hydrolase activity"/>
    <property type="evidence" value="ECO:0007669"/>
    <property type="project" value="UniProtKB-KW"/>
</dbReference>
<evidence type="ECO:0000256" key="1">
    <source>
        <dbReference type="ARBA" id="ARBA00022801"/>
    </source>
</evidence>
<sequence>MSASQLLNFQFHQAKQAINPQTLVFIHGLFGDMNNLGIIARAFSDHYNILRVDLRNHGESFHTTEMNYALMAQDLLAVLDNLHLSQVILIGHSMGGKTAMTLAAMAPQRISKLIVIDIAPVAYSHREHAPIFQGLFAVKDAKVETRQQAKPILEKAINDESVVQFMLKSFSAQAPESFRFNLSGLFANYDHLMGWQEVYATVPTLFIKGGNSSYIQPQFSEQILAQFPNASSFTINGCGHWAHAEKPTFVIRAIERFLNKNEYV</sequence>
<reference evidence="3 4" key="1">
    <citation type="submission" date="2018-06" db="EMBL/GenBank/DDBJ databases">
        <authorList>
            <consortium name="Pathogen Informatics"/>
            <person name="Doyle S."/>
        </authorList>
    </citation>
    <scope>NUCLEOTIDE SEQUENCE [LARGE SCALE GENOMIC DNA]</scope>
    <source>
        <strain evidence="3 4">NCTC13335</strain>
    </source>
</reference>
<dbReference type="EMBL" id="UGHS01000004">
    <property type="protein sequence ID" value="STO93457.1"/>
    <property type="molecule type" value="Genomic_DNA"/>
</dbReference>
<dbReference type="InterPro" id="IPR029058">
    <property type="entry name" value="AB_hydrolase_fold"/>
</dbReference>
<dbReference type="Pfam" id="PF00561">
    <property type="entry name" value="Abhydrolase_1"/>
    <property type="match status" value="1"/>
</dbReference>
<evidence type="ECO:0000313" key="4">
    <source>
        <dbReference type="Proteomes" id="UP000255264"/>
    </source>
</evidence>
<dbReference type="Gene3D" id="3.40.50.1820">
    <property type="entry name" value="alpha/beta hydrolase"/>
    <property type="match status" value="1"/>
</dbReference>
<dbReference type="OrthoDB" id="9808398at2"/>
<dbReference type="PANTHER" id="PTHR46118:SF4">
    <property type="entry name" value="PROTEIN ABHD11"/>
    <property type="match status" value="1"/>
</dbReference>
<dbReference type="PANTHER" id="PTHR46118">
    <property type="entry name" value="PROTEIN ABHD11"/>
    <property type="match status" value="1"/>
</dbReference>